<feature type="domain" description="RNA polymerase sigma-70 region 2" evidence="6">
    <location>
        <begin position="5"/>
        <end position="68"/>
    </location>
</feature>
<dbReference type="SUPFAM" id="SSF88946">
    <property type="entry name" value="Sigma2 domain of RNA polymerase sigma factors"/>
    <property type="match status" value="1"/>
</dbReference>
<gene>
    <name evidence="8" type="ORF">FHS09_000714</name>
</gene>
<dbReference type="InterPro" id="IPR039425">
    <property type="entry name" value="RNA_pol_sigma-70-like"/>
</dbReference>
<name>A0A7W4Z7W2_9GAMM</name>
<dbReference type="InterPro" id="IPR036388">
    <property type="entry name" value="WH-like_DNA-bd_sf"/>
</dbReference>
<dbReference type="InterPro" id="IPR013249">
    <property type="entry name" value="RNA_pol_sigma70_r4_t2"/>
</dbReference>
<comment type="similarity">
    <text evidence="1">Belongs to the sigma-70 factor family. ECF subfamily.</text>
</comment>
<dbReference type="GO" id="GO:0016987">
    <property type="term" value="F:sigma factor activity"/>
    <property type="evidence" value="ECO:0007669"/>
    <property type="project" value="UniProtKB-KW"/>
</dbReference>
<dbReference type="PANTHER" id="PTHR43133:SF8">
    <property type="entry name" value="RNA POLYMERASE SIGMA FACTOR HI_1459-RELATED"/>
    <property type="match status" value="1"/>
</dbReference>
<evidence type="ECO:0000256" key="5">
    <source>
        <dbReference type="ARBA" id="ARBA00023163"/>
    </source>
</evidence>
<dbReference type="InterPro" id="IPR013325">
    <property type="entry name" value="RNA_pol_sigma_r2"/>
</dbReference>
<evidence type="ECO:0000259" key="7">
    <source>
        <dbReference type="Pfam" id="PF08281"/>
    </source>
</evidence>
<dbReference type="SUPFAM" id="SSF88659">
    <property type="entry name" value="Sigma3 and sigma4 domains of RNA polymerase sigma factors"/>
    <property type="match status" value="1"/>
</dbReference>
<keyword evidence="9" id="KW-1185">Reference proteome</keyword>
<evidence type="ECO:0000313" key="9">
    <source>
        <dbReference type="Proteomes" id="UP000535937"/>
    </source>
</evidence>
<keyword evidence="5" id="KW-0804">Transcription</keyword>
<evidence type="ECO:0000256" key="2">
    <source>
        <dbReference type="ARBA" id="ARBA00023015"/>
    </source>
</evidence>
<dbReference type="NCBIfam" id="TIGR02937">
    <property type="entry name" value="sigma70-ECF"/>
    <property type="match status" value="1"/>
</dbReference>
<keyword evidence="3" id="KW-0731">Sigma factor</keyword>
<dbReference type="Pfam" id="PF04542">
    <property type="entry name" value="Sigma70_r2"/>
    <property type="match status" value="1"/>
</dbReference>
<dbReference type="AlphaFoldDB" id="A0A7W4Z7W2"/>
<dbReference type="GO" id="GO:0003677">
    <property type="term" value="F:DNA binding"/>
    <property type="evidence" value="ECO:0007669"/>
    <property type="project" value="UniProtKB-KW"/>
</dbReference>
<dbReference type="InterPro" id="IPR014284">
    <property type="entry name" value="RNA_pol_sigma-70_dom"/>
</dbReference>
<dbReference type="Gene3D" id="1.10.1740.10">
    <property type="match status" value="1"/>
</dbReference>
<feature type="domain" description="RNA polymerase sigma factor 70 region 4 type 2" evidence="7">
    <location>
        <begin position="103"/>
        <end position="146"/>
    </location>
</feature>
<dbReference type="EMBL" id="JACHWZ010000002">
    <property type="protein sequence ID" value="MBB3059906.1"/>
    <property type="molecule type" value="Genomic_DNA"/>
</dbReference>
<dbReference type="Proteomes" id="UP000535937">
    <property type="component" value="Unassembled WGS sequence"/>
</dbReference>
<organism evidence="8 9">
    <name type="scientific">Microbulbifer rhizosphaerae</name>
    <dbReference type="NCBI Taxonomy" id="1562603"/>
    <lineage>
        <taxon>Bacteria</taxon>
        <taxon>Pseudomonadati</taxon>
        <taxon>Pseudomonadota</taxon>
        <taxon>Gammaproteobacteria</taxon>
        <taxon>Cellvibrionales</taxon>
        <taxon>Microbulbiferaceae</taxon>
        <taxon>Microbulbifer</taxon>
    </lineage>
</organism>
<evidence type="ECO:0000256" key="3">
    <source>
        <dbReference type="ARBA" id="ARBA00023082"/>
    </source>
</evidence>
<evidence type="ECO:0000256" key="1">
    <source>
        <dbReference type="ARBA" id="ARBA00010641"/>
    </source>
</evidence>
<protein>
    <submittedName>
        <fullName evidence="8">RNA polymerase sigma-70 factor (ECF subfamily)</fullName>
    </submittedName>
</protein>
<dbReference type="InterPro" id="IPR007627">
    <property type="entry name" value="RNA_pol_sigma70_r2"/>
</dbReference>
<dbReference type="InterPro" id="IPR013324">
    <property type="entry name" value="RNA_pol_sigma_r3/r4-like"/>
</dbReference>
<sequence length="160" mass="18484">MTFTRSELDALFRYCLALIGQAEDAQDLLHSALERFLRSRPADVQQPLAYIRRIARNRFFDQMRRAGRVQFDSLEDVDAQPGTERDLESLLVDEMTLRQWRDLNAAEREVVFLWAVEGLSSGEIALQLGQPRGTVLARLHRLRRRLLQRFPQPAGGIVHD</sequence>
<dbReference type="GO" id="GO:0006352">
    <property type="term" value="P:DNA-templated transcription initiation"/>
    <property type="evidence" value="ECO:0007669"/>
    <property type="project" value="InterPro"/>
</dbReference>
<comment type="caution">
    <text evidence="8">The sequence shown here is derived from an EMBL/GenBank/DDBJ whole genome shotgun (WGS) entry which is preliminary data.</text>
</comment>
<proteinExistence type="inferred from homology"/>
<keyword evidence="4" id="KW-0238">DNA-binding</keyword>
<dbReference type="Gene3D" id="1.10.10.10">
    <property type="entry name" value="Winged helix-like DNA-binding domain superfamily/Winged helix DNA-binding domain"/>
    <property type="match status" value="1"/>
</dbReference>
<dbReference type="Pfam" id="PF08281">
    <property type="entry name" value="Sigma70_r4_2"/>
    <property type="match status" value="1"/>
</dbReference>
<evidence type="ECO:0000259" key="6">
    <source>
        <dbReference type="Pfam" id="PF04542"/>
    </source>
</evidence>
<reference evidence="8 9" key="1">
    <citation type="submission" date="2020-08" db="EMBL/GenBank/DDBJ databases">
        <title>Genomic Encyclopedia of Type Strains, Phase III (KMG-III): the genomes of soil and plant-associated and newly described type strains.</title>
        <authorList>
            <person name="Whitman W."/>
        </authorList>
    </citation>
    <scope>NUCLEOTIDE SEQUENCE [LARGE SCALE GENOMIC DNA]</scope>
    <source>
        <strain evidence="8 9">CECT 8799</strain>
    </source>
</reference>
<keyword evidence="2" id="KW-0805">Transcription regulation</keyword>
<dbReference type="PANTHER" id="PTHR43133">
    <property type="entry name" value="RNA POLYMERASE ECF-TYPE SIGMA FACTO"/>
    <property type="match status" value="1"/>
</dbReference>
<dbReference type="RefSeq" id="WP_183456711.1">
    <property type="nucleotide sequence ID" value="NZ_JACHWZ010000002.1"/>
</dbReference>
<evidence type="ECO:0000313" key="8">
    <source>
        <dbReference type="EMBL" id="MBB3059906.1"/>
    </source>
</evidence>
<accession>A0A7W4Z7W2</accession>
<evidence type="ECO:0000256" key="4">
    <source>
        <dbReference type="ARBA" id="ARBA00023125"/>
    </source>
</evidence>